<dbReference type="CDD" id="cd03255">
    <property type="entry name" value="ABC_MJ0796_LolCDE_FtsE"/>
    <property type="match status" value="1"/>
</dbReference>
<dbReference type="RefSeq" id="WP_228416563.1">
    <property type="nucleotide sequence ID" value="NZ_CP081135.1"/>
</dbReference>
<evidence type="ECO:0000313" key="6">
    <source>
        <dbReference type="Proteomes" id="UP001198983"/>
    </source>
</evidence>
<dbReference type="InterPro" id="IPR017871">
    <property type="entry name" value="ABC_transporter-like_CS"/>
</dbReference>
<dbReference type="AlphaFoldDB" id="A0AAX2ZGP0"/>
<evidence type="ECO:0000256" key="2">
    <source>
        <dbReference type="ARBA" id="ARBA00022741"/>
    </source>
</evidence>
<evidence type="ECO:0000313" key="5">
    <source>
        <dbReference type="EMBL" id="UEL48433.1"/>
    </source>
</evidence>
<sequence length="221" mass="25020">MILQAKKLVKEYKRRNEIFKAVNNVNLSVYRGDFIGIIGRSGSGKSTFFHLLTGLCKPSHGEILIDHKNITSMSEDQLSVLRNEKIGYITQGQNLLSNFTIIDNLCMPYYLSDKNEDVYDRALSLLKKVGLEGMENEYPSSLSGGELRRVSIIRALINDPDIIIADEPTSNLDLENSHIVMKLLKSISEENKAVLISTHDLEFLDYTNKTYCMEKGVLKEK</sequence>
<dbReference type="GO" id="GO:0005524">
    <property type="term" value="F:ATP binding"/>
    <property type="evidence" value="ECO:0007669"/>
    <property type="project" value="UniProtKB-KW"/>
</dbReference>
<dbReference type="SMART" id="SM00382">
    <property type="entry name" value="AAA"/>
    <property type="match status" value="1"/>
</dbReference>
<keyword evidence="1" id="KW-0813">Transport</keyword>
<evidence type="ECO:0000256" key="3">
    <source>
        <dbReference type="ARBA" id="ARBA00022840"/>
    </source>
</evidence>
<feature type="domain" description="ABC transporter" evidence="4">
    <location>
        <begin position="3"/>
        <end position="221"/>
    </location>
</feature>
<dbReference type="PROSITE" id="PS00211">
    <property type="entry name" value="ABC_TRANSPORTER_1"/>
    <property type="match status" value="1"/>
</dbReference>
<dbReference type="Proteomes" id="UP001198983">
    <property type="component" value="Chromosome"/>
</dbReference>
<dbReference type="GO" id="GO:0005886">
    <property type="term" value="C:plasma membrane"/>
    <property type="evidence" value="ECO:0007669"/>
    <property type="project" value="TreeGrafter"/>
</dbReference>
<dbReference type="InterPro" id="IPR015854">
    <property type="entry name" value="ABC_transpr_LolD-like"/>
</dbReference>
<dbReference type="SUPFAM" id="SSF52540">
    <property type="entry name" value="P-loop containing nucleoside triphosphate hydrolases"/>
    <property type="match status" value="1"/>
</dbReference>
<dbReference type="KEGG" id="tem:JW646_02985"/>
<dbReference type="PANTHER" id="PTHR24220:SF662">
    <property type="entry name" value="ABC TRANSPORTER ATP-BINDING PROTEIN"/>
    <property type="match status" value="1"/>
</dbReference>
<name>A0AAX2ZGP0_9FIRM</name>
<keyword evidence="2" id="KW-0547">Nucleotide-binding</keyword>
<dbReference type="InterPro" id="IPR003593">
    <property type="entry name" value="AAA+_ATPase"/>
</dbReference>
<keyword evidence="3 5" id="KW-0067">ATP-binding</keyword>
<dbReference type="InterPro" id="IPR027417">
    <property type="entry name" value="P-loop_NTPase"/>
</dbReference>
<organism evidence="5 6">
    <name type="scientific">Terrisporobacter hibernicus</name>
    <dbReference type="NCBI Taxonomy" id="2813371"/>
    <lineage>
        <taxon>Bacteria</taxon>
        <taxon>Bacillati</taxon>
        <taxon>Bacillota</taxon>
        <taxon>Clostridia</taxon>
        <taxon>Peptostreptococcales</taxon>
        <taxon>Peptostreptococcaceae</taxon>
        <taxon>Terrisporobacter</taxon>
    </lineage>
</organism>
<reference evidence="5 6" key="1">
    <citation type="journal article" date="2023" name="Int. J. Syst. Evol. Microbiol.">
        <title>Terrisporobacter hibernicus sp. nov., isolated from bovine faeces in Northern Ireland.</title>
        <authorList>
            <person name="Mitchell M."/>
            <person name="Nguyen S.V."/>
            <person name="Connor M."/>
            <person name="Fairley D.J."/>
            <person name="Donoghue O."/>
            <person name="Marshall H."/>
            <person name="Koolman L."/>
            <person name="McMullan G."/>
            <person name="Schaffer K.E."/>
            <person name="McGrath J.W."/>
            <person name="Fanning S."/>
        </authorList>
    </citation>
    <scope>NUCLEOTIDE SEQUENCE [LARGE SCALE GENOMIC DNA]</scope>
    <source>
        <strain evidence="5 6">MCA3</strain>
    </source>
</reference>
<gene>
    <name evidence="5" type="ORF">JW646_02985</name>
</gene>
<dbReference type="InterPro" id="IPR017911">
    <property type="entry name" value="MacB-like_ATP-bd"/>
</dbReference>
<evidence type="ECO:0000256" key="1">
    <source>
        <dbReference type="ARBA" id="ARBA00022448"/>
    </source>
</evidence>
<dbReference type="PANTHER" id="PTHR24220">
    <property type="entry name" value="IMPORT ATP-BINDING PROTEIN"/>
    <property type="match status" value="1"/>
</dbReference>
<dbReference type="GO" id="GO:0022857">
    <property type="term" value="F:transmembrane transporter activity"/>
    <property type="evidence" value="ECO:0007669"/>
    <property type="project" value="TreeGrafter"/>
</dbReference>
<dbReference type="EMBL" id="CP081135">
    <property type="protein sequence ID" value="UEL48433.1"/>
    <property type="molecule type" value="Genomic_DNA"/>
</dbReference>
<dbReference type="GO" id="GO:0016887">
    <property type="term" value="F:ATP hydrolysis activity"/>
    <property type="evidence" value="ECO:0007669"/>
    <property type="project" value="InterPro"/>
</dbReference>
<dbReference type="PROSITE" id="PS50893">
    <property type="entry name" value="ABC_TRANSPORTER_2"/>
    <property type="match status" value="1"/>
</dbReference>
<dbReference type="Gene3D" id="3.40.50.300">
    <property type="entry name" value="P-loop containing nucleotide triphosphate hydrolases"/>
    <property type="match status" value="1"/>
</dbReference>
<protein>
    <submittedName>
        <fullName evidence="5">ABC transporter ATP-binding protein</fullName>
    </submittedName>
</protein>
<keyword evidence="6" id="KW-1185">Reference proteome</keyword>
<evidence type="ECO:0000259" key="4">
    <source>
        <dbReference type="PROSITE" id="PS50893"/>
    </source>
</evidence>
<dbReference type="Pfam" id="PF00005">
    <property type="entry name" value="ABC_tran"/>
    <property type="match status" value="1"/>
</dbReference>
<proteinExistence type="predicted"/>
<accession>A0AAX2ZGP0</accession>
<dbReference type="InterPro" id="IPR003439">
    <property type="entry name" value="ABC_transporter-like_ATP-bd"/>
</dbReference>